<dbReference type="EMBL" id="UYSL01000115">
    <property type="protein sequence ID" value="VDL62799.1"/>
    <property type="molecule type" value="Genomic_DNA"/>
</dbReference>
<evidence type="ECO:0000313" key="2">
    <source>
        <dbReference type="Proteomes" id="UP000271162"/>
    </source>
</evidence>
<gene>
    <name evidence="1" type="ORF">NBR_LOCUS324</name>
</gene>
<protein>
    <submittedName>
        <fullName evidence="3">Transposase</fullName>
    </submittedName>
</protein>
<reference evidence="3" key="1">
    <citation type="submission" date="2017-02" db="UniProtKB">
        <authorList>
            <consortium name="WormBaseParasite"/>
        </authorList>
    </citation>
    <scope>IDENTIFICATION</scope>
</reference>
<accession>A0A0N4XCW7</accession>
<organism evidence="3">
    <name type="scientific">Nippostrongylus brasiliensis</name>
    <name type="common">Rat hookworm</name>
    <dbReference type="NCBI Taxonomy" id="27835"/>
    <lineage>
        <taxon>Eukaryota</taxon>
        <taxon>Metazoa</taxon>
        <taxon>Ecdysozoa</taxon>
        <taxon>Nematoda</taxon>
        <taxon>Chromadorea</taxon>
        <taxon>Rhabditida</taxon>
        <taxon>Rhabditina</taxon>
        <taxon>Rhabditomorpha</taxon>
        <taxon>Strongyloidea</taxon>
        <taxon>Heligmosomidae</taxon>
        <taxon>Nippostrongylus</taxon>
    </lineage>
</organism>
<dbReference type="WBParaSite" id="NBR_0000032301-mRNA-1">
    <property type="protein sequence ID" value="NBR_0000032301-mRNA-1"/>
    <property type="gene ID" value="NBR_0000032301"/>
</dbReference>
<name>A0A0N4XCW7_NIPBR</name>
<dbReference type="Proteomes" id="UP000271162">
    <property type="component" value="Unassembled WGS sequence"/>
</dbReference>
<proteinExistence type="predicted"/>
<keyword evidence="2" id="KW-1185">Reference proteome</keyword>
<evidence type="ECO:0000313" key="3">
    <source>
        <dbReference type="WBParaSite" id="NBR_0000032301-mRNA-1"/>
    </source>
</evidence>
<dbReference type="AlphaFoldDB" id="A0A0N4XCW7"/>
<reference evidence="1 2" key="2">
    <citation type="submission" date="2018-11" db="EMBL/GenBank/DDBJ databases">
        <authorList>
            <consortium name="Pathogen Informatics"/>
        </authorList>
    </citation>
    <scope>NUCLEOTIDE SEQUENCE [LARGE SCALE GENOMIC DNA]</scope>
</reference>
<sequence>MEKAPNGDRPLNGGLIPTRSKGADLIGNGLAPAVSWIIMTAAPMGNDLIRYRSRPSHHPNPIGYDGATGRYSGGSMPPMFRLGQMMVFTSQMGWLERFLPIFGLAPVFYSLPNPRTPGESMAHILT</sequence>
<evidence type="ECO:0000313" key="1">
    <source>
        <dbReference type="EMBL" id="VDL62799.1"/>
    </source>
</evidence>